<dbReference type="Gene3D" id="3.30.420.60">
    <property type="entry name" value="eRF1 domain 2"/>
    <property type="match status" value="1"/>
</dbReference>
<dbReference type="RefSeq" id="WP_345059957.1">
    <property type="nucleotide sequence ID" value="NZ_BAABEX010000001.1"/>
</dbReference>
<organism evidence="1 2">
    <name type="scientific">Acidovorax lacteus</name>
    <dbReference type="NCBI Taxonomy" id="1924988"/>
    <lineage>
        <taxon>Bacteria</taxon>
        <taxon>Pseudomonadati</taxon>
        <taxon>Pseudomonadota</taxon>
        <taxon>Betaproteobacteria</taxon>
        <taxon>Burkholderiales</taxon>
        <taxon>Comamonadaceae</taxon>
        <taxon>Acidovorax</taxon>
    </lineage>
</organism>
<keyword evidence="2" id="KW-1185">Reference proteome</keyword>
<gene>
    <name evidence="1" type="ORF">GCM10023090_00310</name>
</gene>
<reference evidence="2" key="1">
    <citation type="journal article" date="2019" name="Int. J. Syst. Evol. Microbiol.">
        <title>The Global Catalogue of Microorganisms (GCM) 10K type strain sequencing project: providing services to taxonomists for standard genome sequencing and annotation.</title>
        <authorList>
            <consortium name="The Broad Institute Genomics Platform"/>
            <consortium name="The Broad Institute Genome Sequencing Center for Infectious Disease"/>
            <person name="Wu L."/>
            <person name="Ma J."/>
        </authorList>
    </citation>
    <scope>NUCLEOTIDE SEQUENCE [LARGE SCALE GENOMIC DNA]</scope>
    <source>
        <strain evidence="2">JCM 31890</strain>
    </source>
</reference>
<accession>A0ABP8KVF2</accession>
<name>A0ABP8KVF2_9BURK</name>
<dbReference type="EMBL" id="BAABEX010000001">
    <property type="protein sequence ID" value="GAA4417173.1"/>
    <property type="molecule type" value="Genomic_DNA"/>
</dbReference>
<evidence type="ECO:0008006" key="3">
    <source>
        <dbReference type="Google" id="ProtNLM"/>
    </source>
</evidence>
<protein>
    <recommendedName>
        <fullName evidence="3">Translational machinery protein</fullName>
    </recommendedName>
</protein>
<comment type="caution">
    <text evidence="1">The sequence shown here is derived from an EMBL/GenBank/DDBJ whole genome shotgun (WGS) entry which is preliminary data.</text>
</comment>
<dbReference type="Proteomes" id="UP001501788">
    <property type="component" value="Unassembled WGS sequence"/>
</dbReference>
<sequence>MSTFHAVVWMDHSDAHVLMFDREHVESQRVHSRSHHKHQGKSGDHAAFFGDVAKALAGTHEVLLTGPGLARNQFRDWCASHQPAVAKTVVDSLPADHPTDAQLVAMARQFFRKFDNMAADPSMA</sequence>
<dbReference type="SUPFAM" id="SSF53137">
    <property type="entry name" value="Translational machinery components"/>
    <property type="match status" value="1"/>
</dbReference>
<evidence type="ECO:0000313" key="2">
    <source>
        <dbReference type="Proteomes" id="UP001501788"/>
    </source>
</evidence>
<dbReference type="InterPro" id="IPR042226">
    <property type="entry name" value="eFR1_2_sf"/>
</dbReference>
<proteinExistence type="predicted"/>
<evidence type="ECO:0000313" key="1">
    <source>
        <dbReference type="EMBL" id="GAA4417173.1"/>
    </source>
</evidence>